<proteinExistence type="inferred from homology"/>
<comment type="subcellular location">
    <subcellularLocation>
        <location evidence="1">Cytoplasm</location>
    </subcellularLocation>
</comment>
<reference evidence="7" key="1">
    <citation type="submission" date="2025-08" db="UniProtKB">
        <authorList>
            <consortium name="RefSeq"/>
        </authorList>
    </citation>
    <scope>IDENTIFICATION</scope>
    <source>
        <tissue evidence="7">Sperm</tissue>
    </source>
</reference>
<evidence type="ECO:0000256" key="4">
    <source>
        <dbReference type="ARBA" id="ARBA00038161"/>
    </source>
</evidence>
<accession>A0AAJ7TX21</accession>
<gene>
    <name evidence="7" type="primary">LOC116951008</name>
</gene>
<evidence type="ECO:0000259" key="5">
    <source>
        <dbReference type="PROSITE" id="PS50106"/>
    </source>
</evidence>
<dbReference type="PANTHER" id="PTHR24217">
    <property type="entry name" value="PUTATIVE-RELATED"/>
    <property type="match status" value="1"/>
</dbReference>
<dbReference type="GO" id="GO:0015629">
    <property type="term" value="C:actin cytoskeleton"/>
    <property type="evidence" value="ECO:0007669"/>
    <property type="project" value="TreeGrafter"/>
</dbReference>
<dbReference type="Proteomes" id="UP001318040">
    <property type="component" value="Chromosome 41"/>
</dbReference>
<name>A0AAJ7TX21_PETMA</name>
<evidence type="ECO:0000256" key="2">
    <source>
        <dbReference type="ARBA" id="ARBA00022490"/>
    </source>
</evidence>
<sequence length="109" mass="12185">MERVVVRIGGGPPWGFRLGGGREARSPLRVLKVRRHSRAWRAGLRDGDELVLINGYPCRDTTHAQAGQLMEARASALLLVVSRQARCHTPAEEDKDKVFPLTYCWGKCC</sequence>
<dbReference type="Gene3D" id="2.30.42.10">
    <property type="match status" value="1"/>
</dbReference>
<evidence type="ECO:0000256" key="3">
    <source>
        <dbReference type="ARBA" id="ARBA00022553"/>
    </source>
</evidence>
<dbReference type="SMART" id="SM00228">
    <property type="entry name" value="PDZ"/>
    <property type="match status" value="1"/>
</dbReference>
<dbReference type="Pfam" id="PF17820">
    <property type="entry name" value="PDZ_6"/>
    <property type="match status" value="1"/>
</dbReference>
<dbReference type="PROSITE" id="PS50106">
    <property type="entry name" value="PDZ"/>
    <property type="match status" value="1"/>
</dbReference>
<dbReference type="KEGG" id="pmrn:116951008"/>
<keyword evidence="3" id="KW-0597">Phosphoprotein</keyword>
<dbReference type="SUPFAM" id="SSF50156">
    <property type="entry name" value="PDZ domain-like"/>
    <property type="match status" value="1"/>
</dbReference>
<dbReference type="GO" id="GO:0003779">
    <property type="term" value="F:actin binding"/>
    <property type="evidence" value="ECO:0007669"/>
    <property type="project" value="TreeGrafter"/>
</dbReference>
<dbReference type="FunFam" id="2.30.42.10:FF:000055">
    <property type="entry name" value="PDZ and LIM domain protein 3"/>
    <property type="match status" value="1"/>
</dbReference>
<dbReference type="PANTHER" id="PTHR24217:SF0">
    <property type="entry name" value="PDZ DOMAIN-CONTAINING PROTEIN"/>
    <property type="match status" value="1"/>
</dbReference>
<evidence type="ECO:0000313" key="6">
    <source>
        <dbReference type="Proteomes" id="UP001318040"/>
    </source>
</evidence>
<dbReference type="InterPro" id="IPR041489">
    <property type="entry name" value="PDZ_6"/>
</dbReference>
<dbReference type="AlphaFoldDB" id="A0AAJ7TX21"/>
<evidence type="ECO:0000256" key="1">
    <source>
        <dbReference type="ARBA" id="ARBA00004496"/>
    </source>
</evidence>
<dbReference type="RefSeq" id="XP_032825164.1">
    <property type="nucleotide sequence ID" value="XM_032969273.1"/>
</dbReference>
<dbReference type="GO" id="GO:0030018">
    <property type="term" value="C:Z disc"/>
    <property type="evidence" value="ECO:0007669"/>
    <property type="project" value="TreeGrafter"/>
</dbReference>
<feature type="domain" description="PDZ" evidence="5">
    <location>
        <begin position="2"/>
        <end position="85"/>
    </location>
</feature>
<keyword evidence="6" id="KW-1185">Reference proteome</keyword>
<keyword evidence="2" id="KW-0963">Cytoplasm</keyword>
<dbReference type="InterPro" id="IPR036034">
    <property type="entry name" value="PDZ_sf"/>
</dbReference>
<dbReference type="GO" id="GO:0005634">
    <property type="term" value="C:nucleus"/>
    <property type="evidence" value="ECO:0007669"/>
    <property type="project" value="TreeGrafter"/>
</dbReference>
<dbReference type="InterPro" id="IPR051976">
    <property type="entry name" value="Synaptopodin_domain"/>
</dbReference>
<evidence type="ECO:0000313" key="7">
    <source>
        <dbReference type="RefSeq" id="XP_032825164.1"/>
    </source>
</evidence>
<dbReference type="GO" id="GO:0032233">
    <property type="term" value="P:positive regulation of actin filament bundle assembly"/>
    <property type="evidence" value="ECO:0007669"/>
    <property type="project" value="TreeGrafter"/>
</dbReference>
<protein>
    <submittedName>
        <fullName evidence="7">Synaptopodin 2-like protein</fullName>
    </submittedName>
</protein>
<dbReference type="InterPro" id="IPR001478">
    <property type="entry name" value="PDZ"/>
</dbReference>
<comment type="similarity">
    <text evidence="4">Belongs to the synaptopodin family.</text>
</comment>
<organism evidence="6 7">
    <name type="scientific">Petromyzon marinus</name>
    <name type="common">Sea lamprey</name>
    <dbReference type="NCBI Taxonomy" id="7757"/>
    <lineage>
        <taxon>Eukaryota</taxon>
        <taxon>Metazoa</taxon>
        <taxon>Chordata</taxon>
        <taxon>Craniata</taxon>
        <taxon>Vertebrata</taxon>
        <taxon>Cyclostomata</taxon>
        <taxon>Hyperoartia</taxon>
        <taxon>Petromyzontiformes</taxon>
        <taxon>Petromyzontidae</taxon>
        <taxon>Petromyzon</taxon>
    </lineage>
</organism>